<dbReference type="SUPFAM" id="SSF143631">
    <property type="entry name" value="ApbE-like"/>
    <property type="match status" value="1"/>
</dbReference>
<keyword evidence="8" id="KW-0460">Magnesium</keyword>
<feature type="non-terminal residue" evidence="11">
    <location>
        <position position="111"/>
    </location>
</feature>
<dbReference type="EC" id="2.7.1.180" evidence="2"/>
<dbReference type="Pfam" id="PF02424">
    <property type="entry name" value="ApbE"/>
    <property type="match status" value="1"/>
</dbReference>
<dbReference type="GO" id="GO:0016740">
    <property type="term" value="F:transferase activity"/>
    <property type="evidence" value="ECO:0007669"/>
    <property type="project" value="UniProtKB-KW"/>
</dbReference>
<evidence type="ECO:0000256" key="3">
    <source>
        <dbReference type="ARBA" id="ARBA00016337"/>
    </source>
</evidence>
<evidence type="ECO:0000256" key="2">
    <source>
        <dbReference type="ARBA" id="ARBA00011955"/>
    </source>
</evidence>
<evidence type="ECO:0000256" key="9">
    <source>
        <dbReference type="ARBA" id="ARBA00031306"/>
    </source>
</evidence>
<keyword evidence="7" id="KW-0274">FAD</keyword>
<dbReference type="Proteomes" id="UP001285636">
    <property type="component" value="Unassembled WGS sequence"/>
</dbReference>
<comment type="cofactor">
    <cofactor evidence="1">
        <name>Mg(2+)</name>
        <dbReference type="ChEBI" id="CHEBI:18420"/>
    </cofactor>
</comment>
<evidence type="ECO:0000256" key="7">
    <source>
        <dbReference type="ARBA" id="ARBA00022827"/>
    </source>
</evidence>
<comment type="caution">
    <text evidence="11">The sequence shown here is derived from an EMBL/GenBank/DDBJ whole genome shotgun (WGS) entry which is preliminary data.</text>
</comment>
<evidence type="ECO:0000313" key="12">
    <source>
        <dbReference type="Proteomes" id="UP001285636"/>
    </source>
</evidence>
<evidence type="ECO:0000256" key="5">
    <source>
        <dbReference type="ARBA" id="ARBA00022679"/>
    </source>
</evidence>
<dbReference type="AlphaFoldDB" id="A0AAJ2U5T5"/>
<dbReference type="GO" id="GO:0046872">
    <property type="term" value="F:metal ion binding"/>
    <property type="evidence" value="ECO:0007669"/>
    <property type="project" value="UniProtKB-KW"/>
</dbReference>
<dbReference type="RefSeq" id="WP_323467839.1">
    <property type="nucleotide sequence ID" value="NZ_JAWJAY010000262.1"/>
</dbReference>
<dbReference type="EMBL" id="JAWJAY010000262">
    <property type="protein sequence ID" value="MDV2887627.1"/>
    <property type="molecule type" value="Genomic_DNA"/>
</dbReference>
<evidence type="ECO:0000256" key="4">
    <source>
        <dbReference type="ARBA" id="ARBA00022630"/>
    </source>
</evidence>
<reference evidence="11" key="1">
    <citation type="submission" date="2023-10" db="EMBL/GenBank/DDBJ databases">
        <title>Screening of Alkalihalophilus pseudofirmusBZ-TG-HK211 and Its Alleviation of Salt Stress on Rapeseed Growth.</title>
        <authorList>
            <person name="Zhao B."/>
            <person name="Guo T."/>
        </authorList>
    </citation>
    <scope>NUCLEOTIDE SEQUENCE</scope>
    <source>
        <strain evidence="11">BZ-TG-HK211</strain>
    </source>
</reference>
<evidence type="ECO:0000256" key="6">
    <source>
        <dbReference type="ARBA" id="ARBA00022723"/>
    </source>
</evidence>
<keyword evidence="4" id="KW-0285">Flavoprotein</keyword>
<dbReference type="PANTHER" id="PTHR30040">
    <property type="entry name" value="THIAMINE BIOSYNTHESIS LIPOPROTEIN APBE"/>
    <property type="match status" value="1"/>
</dbReference>
<dbReference type="Gene3D" id="3.10.520.10">
    <property type="entry name" value="ApbE-like domains"/>
    <property type="match status" value="1"/>
</dbReference>
<dbReference type="PANTHER" id="PTHR30040:SF2">
    <property type="entry name" value="FAD:PROTEIN FMN TRANSFERASE"/>
    <property type="match status" value="1"/>
</dbReference>
<feature type="non-terminal residue" evidence="11">
    <location>
        <position position="1"/>
    </location>
</feature>
<sequence>VKKTDQKIDLGGIAKGYAVEAISKWLRNHTNSRYGIVDGGGDMAMWSNGDKTWKIGVMDPFDEGKEIGSFTIQNGGVATSNIIYRSWMQEETKKHHILDGRTGMPAVTEIV</sequence>
<accession>A0AAJ2U5T5</accession>
<keyword evidence="5 11" id="KW-0808">Transferase</keyword>
<keyword evidence="6" id="KW-0479">Metal-binding</keyword>
<evidence type="ECO:0000256" key="1">
    <source>
        <dbReference type="ARBA" id="ARBA00001946"/>
    </source>
</evidence>
<gene>
    <name evidence="11" type="ORF">RYX45_20860</name>
</gene>
<evidence type="ECO:0000256" key="10">
    <source>
        <dbReference type="ARBA" id="ARBA00048540"/>
    </source>
</evidence>
<dbReference type="InterPro" id="IPR024932">
    <property type="entry name" value="ApbE"/>
</dbReference>
<proteinExistence type="predicted"/>
<dbReference type="InterPro" id="IPR003374">
    <property type="entry name" value="ApbE-like_sf"/>
</dbReference>
<name>A0AAJ2U5T5_ALKPS</name>
<organism evidence="11 12">
    <name type="scientific">Alkalihalophilus pseudofirmus</name>
    <name type="common">Bacillus pseudofirmus</name>
    <dbReference type="NCBI Taxonomy" id="79885"/>
    <lineage>
        <taxon>Bacteria</taxon>
        <taxon>Bacillati</taxon>
        <taxon>Bacillota</taxon>
        <taxon>Bacilli</taxon>
        <taxon>Bacillales</taxon>
        <taxon>Bacillaceae</taxon>
        <taxon>Alkalihalophilus</taxon>
    </lineage>
</organism>
<protein>
    <recommendedName>
        <fullName evidence="3">FAD:protein FMN transferase</fullName>
        <ecNumber evidence="2">2.7.1.180</ecNumber>
    </recommendedName>
    <alternativeName>
        <fullName evidence="9">Flavin transferase</fullName>
    </alternativeName>
</protein>
<evidence type="ECO:0000313" key="11">
    <source>
        <dbReference type="EMBL" id="MDV2887627.1"/>
    </source>
</evidence>
<comment type="catalytic activity">
    <reaction evidence="10">
        <text>L-threonyl-[protein] + FAD = FMN-L-threonyl-[protein] + AMP + H(+)</text>
        <dbReference type="Rhea" id="RHEA:36847"/>
        <dbReference type="Rhea" id="RHEA-COMP:11060"/>
        <dbReference type="Rhea" id="RHEA-COMP:11061"/>
        <dbReference type="ChEBI" id="CHEBI:15378"/>
        <dbReference type="ChEBI" id="CHEBI:30013"/>
        <dbReference type="ChEBI" id="CHEBI:57692"/>
        <dbReference type="ChEBI" id="CHEBI:74257"/>
        <dbReference type="ChEBI" id="CHEBI:456215"/>
        <dbReference type="EC" id="2.7.1.180"/>
    </reaction>
</comment>
<evidence type="ECO:0000256" key="8">
    <source>
        <dbReference type="ARBA" id="ARBA00022842"/>
    </source>
</evidence>